<feature type="transmembrane region" description="Helical" evidence="1">
    <location>
        <begin position="21"/>
        <end position="41"/>
    </location>
</feature>
<dbReference type="AlphaFoldDB" id="A0A158G509"/>
<gene>
    <name evidence="2" type="ORF">AWB70_01517</name>
</gene>
<evidence type="ECO:0000313" key="3">
    <source>
        <dbReference type="Proteomes" id="UP000054740"/>
    </source>
</evidence>
<name>A0A158G509_CABCO</name>
<organism evidence="2 3">
    <name type="scientific">Caballeronia cordobensis</name>
    <name type="common">Burkholderia cordobensis</name>
    <dbReference type="NCBI Taxonomy" id="1353886"/>
    <lineage>
        <taxon>Bacteria</taxon>
        <taxon>Pseudomonadati</taxon>
        <taxon>Pseudomonadota</taxon>
        <taxon>Betaproteobacteria</taxon>
        <taxon>Burkholderiales</taxon>
        <taxon>Burkholderiaceae</taxon>
        <taxon>Caballeronia</taxon>
    </lineage>
</organism>
<dbReference type="RefSeq" id="WP_053571237.1">
    <property type="nucleotide sequence ID" value="NZ_FCNY02000003.1"/>
</dbReference>
<keyword evidence="1" id="KW-1133">Transmembrane helix</keyword>
<keyword evidence="1" id="KW-0472">Membrane</keyword>
<keyword evidence="1" id="KW-0812">Transmembrane</keyword>
<evidence type="ECO:0000313" key="2">
    <source>
        <dbReference type="EMBL" id="SAL26500.1"/>
    </source>
</evidence>
<evidence type="ECO:0000256" key="1">
    <source>
        <dbReference type="SAM" id="Phobius"/>
    </source>
</evidence>
<sequence length="178" mass="18767">MDHLFPTRRLQAIATRRPARISLAGVSLGVGIVAAVAAAGWCAATRACADMLDAAAVMALAETSSARGANAPPLVSHDPHFIELTPVGLELVASRTRQPARLAQIDEFDYRNADGDAVVLLVASAPFASEEAHWSARRVGEIRLLTWTSGGKRHVLAGRAGTHGLMRAADALTAMPER</sequence>
<protein>
    <recommendedName>
        <fullName evidence="4">Anti-sigma factor</fullName>
    </recommendedName>
</protein>
<evidence type="ECO:0008006" key="4">
    <source>
        <dbReference type="Google" id="ProtNLM"/>
    </source>
</evidence>
<proteinExistence type="predicted"/>
<keyword evidence="3" id="KW-1185">Reference proteome</keyword>
<accession>A0A158G509</accession>
<reference evidence="3" key="1">
    <citation type="submission" date="2016-01" db="EMBL/GenBank/DDBJ databases">
        <authorList>
            <person name="Peeters C."/>
        </authorList>
    </citation>
    <scope>NUCLEOTIDE SEQUENCE [LARGE SCALE GENOMIC DNA]</scope>
</reference>
<dbReference type="Proteomes" id="UP000054740">
    <property type="component" value="Unassembled WGS sequence"/>
</dbReference>
<dbReference type="EMBL" id="FCNY02000003">
    <property type="protein sequence ID" value="SAL26500.1"/>
    <property type="molecule type" value="Genomic_DNA"/>
</dbReference>